<evidence type="ECO:0000313" key="3">
    <source>
        <dbReference type="EMBL" id="EIW79720.1"/>
    </source>
</evidence>
<sequence>MSSSYRSIAPLGAHQSLSLAESSHNIVDSSADITLDMGDNDVYAASCNPPRRAKRLRSDSTLTATSAAASSATTAHVYAPPPGDNSPGSSDEEAEEVEAPPPPAPKRRGRKPGTQSRAVREAQRKINHSLIEKARRTKINDALQTLRELVPSKYKRQDEPPEEEESDYDDDNPKKKGKPKQEKEFKLEVLVRTVAYLQDLTERVNVLEQGTCTRCHGSMAVSVDAEADKRSGKRKRREEEEESDHDEADNERESGESRMVSRSTTKEPPTRLPSISSWLSPMLEPTSAAQSFPSPLITPGQKHVHRRPSPREQYAQLPSPPVSGTFKGTSSGFPAPPALTLPSPRAAFLSTTATSGARFSSSLAQPTAPHSGLSAYPPSATPSSSAHSGTSQHREKENKGSSASPSLSPVRTPDDETAASQLLRMSTSSSPPTLKKLLARREDRPSALREPHHQALTPGARSILTVAVIRLYALQVTSNKQCNISLLWLLCGPVRSGLTATETEAAPSEHRTVLFCSATIS</sequence>
<dbReference type="Gene3D" id="4.10.280.10">
    <property type="entry name" value="Helix-loop-helix DNA-binding domain"/>
    <property type="match status" value="1"/>
</dbReference>
<dbReference type="AlphaFoldDB" id="A0A5M3ML90"/>
<dbReference type="SMART" id="SM00353">
    <property type="entry name" value="HLH"/>
    <property type="match status" value="1"/>
</dbReference>
<accession>A0A5M3ML90</accession>
<dbReference type="PANTHER" id="PTHR46266">
    <property type="entry name" value="TRANSCRIPTION FACTOR TT8"/>
    <property type="match status" value="1"/>
</dbReference>
<reference evidence="4" key="1">
    <citation type="journal article" date="2012" name="Science">
        <title>The Paleozoic origin of enzymatic lignin decomposition reconstructed from 31 fungal genomes.</title>
        <authorList>
            <person name="Floudas D."/>
            <person name="Binder M."/>
            <person name="Riley R."/>
            <person name="Barry K."/>
            <person name="Blanchette R.A."/>
            <person name="Henrissat B."/>
            <person name="Martinez A.T."/>
            <person name="Otillar R."/>
            <person name="Spatafora J.W."/>
            <person name="Yadav J.S."/>
            <person name="Aerts A."/>
            <person name="Benoit I."/>
            <person name="Boyd A."/>
            <person name="Carlson A."/>
            <person name="Copeland A."/>
            <person name="Coutinho P.M."/>
            <person name="de Vries R.P."/>
            <person name="Ferreira P."/>
            <person name="Findley K."/>
            <person name="Foster B."/>
            <person name="Gaskell J."/>
            <person name="Glotzer D."/>
            <person name="Gorecki P."/>
            <person name="Heitman J."/>
            <person name="Hesse C."/>
            <person name="Hori C."/>
            <person name="Igarashi K."/>
            <person name="Jurgens J.A."/>
            <person name="Kallen N."/>
            <person name="Kersten P."/>
            <person name="Kohler A."/>
            <person name="Kuees U."/>
            <person name="Kumar T.K.A."/>
            <person name="Kuo A."/>
            <person name="LaButti K."/>
            <person name="Larrondo L.F."/>
            <person name="Lindquist E."/>
            <person name="Ling A."/>
            <person name="Lombard V."/>
            <person name="Lucas S."/>
            <person name="Lundell T."/>
            <person name="Martin R."/>
            <person name="McLaughlin D.J."/>
            <person name="Morgenstern I."/>
            <person name="Morin E."/>
            <person name="Murat C."/>
            <person name="Nagy L.G."/>
            <person name="Nolan M."/>
            <person name="Ohm R.A."/>
            <person name="Patyshakuliyeva A."/>
            <person name="Rokas A."/>
            <person name="Ruiz-Duenas F.J."/>
            <person name="Sabat G."/>
            <person name="Salamov A."/>
            <person name="Samejima M."/>
            <person name="Schmutz J."/>
            <person name="Slot J.C."/>
            <person name="St John F."/>
            <person name="Stenlid J."/>
            <person name="Sun H."/>
            <person name="Sun S."/>
            <person name="Syed K."/>
            <person name="Tsang A."/>
            <person name="Wiebenga A."/>
            <person name="Young D."/>
            <person name="Pisabarro A."/>
            <person name="Eastwood D.C."/>
            <person name="Martin F."/>
            <person name="Cullen D."/>
            <person name="Grigoriev I.V."/>
            <person name="Hibbett D.S."/>
        </authorList>
    </citation>
    <scope>NUCLEOTIDE SEQUENCE [LARGE SCALE GENOMIC DNA]</scope>
    <source>
        <strain evidence="4">RWD-64-598 SS2</strain>
    </source>
</reference>
<dbReference type="InterPro" id="IPR011598">
    <property type="entry name" value="bHLH_dom"/>
</dbReference>
<protein>
    <recommendedName>
        <fullName evidence="2">BHLH domain-containing protein</fullName>
    </recommendedName>
</protein>
<feature type="domain" description="BHLH" evidence="2">
    <location>
        <begin position="123"/>
        <end position="200"/>
    </location>
</feature>
<dbReference type="Proteomes" id="UP000053558">
    <property type="component" value="Unassembled WGS sequence"/>
</dbReference>
<dbReference type="OrthoDB" id="690068at2759"/>
<dbReference type="PANTHER" id="PTHR46266:SF4">
    <property type="entry name" value="TRANSCRIPTION FACTOR TT8"/>
    <property type="match status" value="1"/>
</dbReference>
<dbReference type="RefSeq" id="XP_007770083.1">
    <property type="nucleotide sequence ID" value="XM_007771893.1"/>
</dbReference>
<dbReference type="KEGG" id="cput:CONPUDRAFT_144903"/>
<gene>
    <name evidence="3" type="ORF">CONPUDRAFT_144903</name>
</gene>
<feature type="compositionally biased region" description="Polar residues" evidence="1">
    <location>
        <begin position="418"/>
        <end position="432"/>
    </location>
</feature>
<dbReference type="PROSITE" id="PS50888">
    <property type="entry name" value="BHLH"/>
    <property type="match status" value="1"/>
</dbReference>
<evidence type="ECO:0000256" key="1">
    <source>
        <dbReference type="SAM" id="MobiDB-lite"/>
    </source>
</evidence>
<organism evidence="3 4">
    <name type="scientific">Coniophora puteana (strain RWD-64-598)</name>
    <name type="common">Brown rot fungus</name>
    <dbReference type="NCBI Taxonomy" id="741705"/>
    <lineage>
        <taxon>Eukaryota</taxon>
        <taxon>Fungi</taxon>
        <taxon>Dikarya</taxon>
        <taxon>Basidiomycota</taxon>
        <taxon>Agaricomycotina</taxon>
        <taxon>Agaricomycetes</taxon>
        <taxon>Agaricomycetidae</taxon>
        <taxon>Boletales</taxon>
        <taxon>Coniophorineae</taxon>
        <taxon>Coniophoraceae</taxon>
        <taxon>Coniophora</taxon>
    </lineage>
</organism>
<feature type="compositionally biased region" description="Acidic residues" evidence="1">
    <location>
        <begin position="239"/>
        <end position="250"/>
    </location>
</feature>
<dbReference type="OMA" id="WLPHPYV"/>
<feature type="compositionally biased region" description="Basic and acidic residues" evidence="1">
    <location>
        <begin position="171"/>
        <end position="185"/>
    </location>
</feature>
<feature type="region of interest" description="Disordered" evidence="1">
    <location>
        <begin position="223"/>
        <end position="343"/>
    </location>
</feature>
<feature type="region of interest" description="Disordered" evidence="1">
    <location>
        <begin position="40"/>
        <end position="122"/>
    </location>
</feature>
<dbReference type="InterPro" id="IPR036638">
    <property type="entry name" value="HLH_DNA-bd_sf"/>
</dbReference>
<feature type="compositionally biased region" description="Polar residues" evidence="1">
    <location>
        <begin position="400"/>
        <end position="409"/>
    </location>
</feature>
<comment type="caution">
    <text evidence="3">The sequence shown here is derived from an EMBL/GenBank/DDBJ whole genome shotgun (WGS) entry which is preliminary data.</text>
</comment>
<feature type="compositionally biased region" description="Polar residues" evidence="1">
    <location>
        <begin position="270"/>
        <end position="279"/>
    </location>
</feature>
<dbReference type="GO" id="GO:0046983">
    <property type="term" value="F:protein dimerization activity"/>
    <property type="evidence" value="ECO:0007669"/>
    <property type="project" value="InterPro"/>
</dbReference>
<dbReference type="GeneID" id="19202003"/>
<keyword evidence="4" id="KW-1185">Reference proteome</keyword>
<feature type="compositionally biased region" description="Acidic residues" evidence="1">
    <location>
        <begin position="160"/>
        <end position="170"/>
    </location>
</feature>
<feature type="region of interest" description="Disordered" evidence="1">
    <location>
        <begin position="144"/>
        <end position="185"/>
    </location>
</feature>
<dbReference type="EMBL" id="JH711580">
    <property type="protein sequence ID" value="EIW79720.1"/>
    <property type="molecule type" value="Genomic_DNA"/>
</dbReference>
<feature type="region of interest" description="Disordered" evidence="1">
    <location>
        <begin position="355"/>
        <end position="434"/>
    </location>
</feature>
<evidence type="ECO:0000313" key="4">
    <source>
        <dbReference type="Proteomes" id="UP000053558"/>
    </source>
</evidence>
<feature type="compositionally biased region" description="Low complexity" evidence="1">
    <location>
        <begin position="374"/>
        <end position="391"/>
    </location>
</feature>
<dbReference type="SUPFAM" id="SSF47459">
    <property type="entry name" value="HLH, helix-loop-helix DNA-binding domain"/>
    <property type="match status" value="1"/>
</dbReference>
<feature type="compositionally biased region" description="Low complexity" evidence="1">
    <location>
        <begin position="59"/>
        <end position="75"/>
    </location>
</feature>
<evidence type="ECO:0000259" key="2">
    <source>
        <dbReference type="PROSITE" id="PS50888"/>
    </source>
</evidence>
<dbReference type="Pfam" id="PF00010">
    <property type="entry name" value="HLH"/>
    <property type="match status" value="1"/>
</dbReference>
<proteinExistence type="predicted"/>
<name>A0A5M3ML90_CONPW</name>
<feature type="compositionally biased region" description="Polar residues" evidence="1">
    <location>
        <begin position="355"/>
        <end position="365"/>
    </location>
</feature>